<evidence type="ECO:0000313" key="3">
    <source>
        <dbReference type="Proteomes" id="UP000037923"/>
    </source>
</evidence>
<dbReference type="AlphaFoldDB" id="A0A0N0DVL0"/>
<feature type="compositionally biased region" description="Low complexity" evidence="1">
    <location>
        <begin position="239"/>
        <end position="250"/>
    </location>
</feature>
<gene>
    <name evidence="2" type="ORF">ABB37_04726</name>
</gene>
<dbReference type="VEuPathDB" id="TriTrypDB:LpyrH10_08_1750"/>
<feature type="compositionally biased region" description="Low complexity" evidence="1">
    <location>
        <begin position="210"/>
        <end position="228"/>
    </location>
</feature>
<dbReference type="EMBL" id="LGTL01000008">
    <property type="protein sequence ID" value="KPA80514.1"/>
    <property type="molecule type" value="Genomic_DNA"/>
</dbReference>
<feature type="region of interest" description="Disordered" evidence="1">
    <location>
        <begin position="198"/>
        <end position="269"/>
    </location>
</feature>
<dbReference type="GeneID" id="26905017"/>
<evidence type="ECO:0000313" key="2">
    <source>
        <dbReference type="EMBL" id="KPA80514.1"/>
    </source>
</evidence>
<keyword evidence="3" id="KW-1185">Reference proteome</keyword>
<feature type="compositionally biased region" description="Acidic residues" evidence="1">
    <location>
        <begin position="66"/>
        <end position="78"/>
    </location>
</feature>
<dbReference type="RefSeq" id="XP_015658952.1">
    <property type="nucleotide sequence ID" value="XM_015802508.1"/>
</dbReference>
<name>A0A0N0DVL0_LEPPY</name>
<comment type="caution">
    <text evidence="2">The sequence shown here is derived from an EMBL/GenBank/DDBJ whole genome shotgun (WGS) entry which is preliminary data.</text>
</comment>
<dbReference type="Proteomes" id="UP000037923">
    <property type="component" value="Unassembled WGS sequence"/>
</dbReference>
<accession>A0A0N0DVL0</accession>
<sequence length="981" mass="108235">MELSVTTISSVSGLQETVYEVVKATAENVRKFEKHTRRLFNADFESSFRACGGPYHRPVLRSPSPSDDDDEEEAEEGDGAAARGQSEAATLRSAYGAILQLMCATVEAQAELARRLQATALSPMTLKVVADARESRLTALEDCHAYVYGEDAATSTVDPLAKPASAEVLTWMQVASEVERRARAQLSWVKLKKVGEDAVQSASSPPPPQQSQRSPVQASPVVAVAEAPTGRTREAPLPVASAKTASSVSTIPTSVFQHDGSDSDDDDHHQREFRKDWMDATVLLNELVDTLAAEDEVHFDLLSPGVPMVATLPEQAVNDPLCDPATAMGRRNARAQKLLKGILRPTDEEMSAARRKLLAKCPTLRELMSVFGKMDYNIVTYQVRSSSQQIGESGPLLWTAALDICVSEMYTEEQNLWRKWMEERNATEPPESSAQERCTWMELIQSEPCIRGSQAKMRIVSLAAKLLFPREFDVYRGLGRDDAFSPDDSPEWKDVMDRRAGSEAPFGRTVTFQFNRSSFLAQALQQMQQQRPDVGTLTIDIAEGKEQRQRQYNGPSPIDSYTVHINSGDGTVLVRQSSKQYNEVYDRETPAHMAVGDVGSLVSPMQAALVPTVFDALYNVAEKLGVLERYLLLKKSFDRLRLPVSNEPREYVLNYLVLVFGMCRLPTGVMKDMVEMCEQAVAGGWSTTVRVGYPRAPLHNTSDLRYINLEYRVANTKKAARNEALLYTGKTNFTPELLRMVDYGTIQQKGHAEHILMVGTPGVIPMQHTLQAELAKLGALDVDGPLASRAPGGAVIQKLSKPGVTALSRCDRLIANVIQRHFPNCVQEMKVSLTQSYPALIYTLTVFADVMDIFFATLPRTELEFGRYTFPSQDMTHGMPPASPEESGDGAGFVRVVGRSPIQALLTATRVLRERLDGVPENGRTRVKVIRQSPEVSEPADTTTAATSGVEAKRVTTPPKTLHRLLAKPIRGRGDVYVETE</sequence>
<dbReference type="RefSeq" id="XP_015658953.1">
    <property type="nucleotide sequence ID" value="XM_015802509.1"/>
</dbReference>
<protein>
    <submittedName>
        <fullName evidence="2">Uncharacterized protein</fullName>
    </submittedName>
</protein>
<dbReference type="EMBL" id="LGTL01000008">
    <property type="protein sequence ID" value="KPA80513.1"/>
    <property type="molecule type" value="Genomic_DNA"/>
</dbReference>
<evidence type="ECO:0000256" key="1">
    <source>
        <dbReference type="SAM" id="MobiDB-lite"/>
    </source>
</evidence>
<organism evidence="2 3">
    <name type="scientific">Leptomonas pyrrhocoris</name>
    <name type="common">Firebug parasite</name>
    <dbReference type="NCBI Taxonomy" id="157538"/>
    <lineage>
        <taxon>Eukaryota</taxon>
        <taxon>Discoba</taxon>
        <taxon>Euglenozoa</taxon>
        <taxon>Kinetoplastea</taxon>
        <taxon>Metakinetoplastina</taxon>
        <taxon>Trypanosomatida</taxon>
        <taxon>Trypanosomatidae</taxon>
        <taxon>Leishmaniinae</taxon>
        <taxon>Leptomonas</taxon>
    </lineage>
</organism>
<proteinExistence type="predicted"/>
<reference evidence="2 3" key="1">
    <citation type="submission" date="2015-07" db="EMBL/GenBank/DDBJ databases">
        <title>High-quality genome of monoxenous trypanosomatid Leptomonas pyrrhocoris.</title>
        <authorList>
            <person name="Flegontov P."/>
            <person name="Butenko A."/>
            <person name="Firsov S."/>
            <person name="Vlcek C."/>
            <person name="Logacheva M.D."/>
            <person name="Field M."/>
            <person name="Filatov D."/>
            <person name="Flegontova O."/>
            <person name="Gerasimov E."/>
            <person name="Jackson A.P."/>
            <person name="Kelly S."/>
            <person name="Opperdoes F."/>
            <person name="O'Reilly A."/>
            <person name="Votypka J."/>
            <person name="Yurchenko V."/>
            <person name="Lukes J."/>
        </authorList>
    </citation>
    <scope>NUCLEOTIDE SEQUENCE [LARGE SCALE GENOMIC DNA]</scope>
    <source>
        <strain evidence="2">H10</strain>
    </source>
</reference>
<feature type="region of interest" description="Disordered" evidence="1">
    <location>
        <begin position="55"/>
        <end position="86"/>
    </location>
</feature>